<keyword evidence="5 6" id="KW-0560">Oxidoreductase</keyword>
<evidence type="ECO:0000256" key="4">
    <source>
        <dbReference type="ARBA" id="ARBA00022827"/>
    </source>
</evidence>
<dbReference type="AlphaFoldDB" id="A0A917RL05"/>
<dbReference type="Proteomes" id="UP000638263">
    <property type="component" value="Unassembled WGS sequence"/>
</dbReference>
<feature type="domain" description="Acyl-CoA oxidase/dehydrogenase middle" evidence="8">
    <location>
        <begin position="128"/>
        <end position="195"/>
    </location>
</feature>
<evidence type="ECO:0000256" key="1">
    <source>
        <dbReference type="ARBA" id="ARBA00001974"/>
    </source>
</evidence>
<dbReference type="EMBL" id="BMMH01000005">
    <property type="protein sequence ID" value="GGL11945.1"/>
    <property type="molecule type" value="Genomic_DNA"/>
</dbReference>
<evidence type="ECO:0000259" key="8">
    <source>
        <dbReference type="Pfam" id="PF02770"/>
    </source>
</evidence>
<evidence type="ECO:0000259" key="9">
    <source>
        <dbReference type="Pfam" id="PF02771"/>
    </source>
</evidence>
<dbReference type="InterPro" id="IPR009075">
    <property type="entry name" value="AcylCo_DH/oxidase_C"/>
</dbReference>
<proteinExistence type="inferred from homology"/>
<dbReference type="GO" id="GO:0003995">
    <property type="term" value="F:acyl-CoA dehydrogenase activity"/>
    <property type="evidence" value="ECO:0007669"/>
    <property type="project" value="TreeGrafter"/>
</dbReference>
<evidence type="ECO:0000256" key="3">
    <source>
        <dbReference type="ARBA" id="ARBA00022630"/>
    </source>
</evidence>
<keyword evidence="11" id="KW-1185">Reference proteome</keyword>
<evidence type="ECO:0000259" key="7">
    <source>
        <dbReference type="Pfam" id="PF00441"/>
    </source>
</evidence>
<dbReference type="Gene3D" id="1.10.540.10">
    <property type="entry name" value="Acyl-CoA dehydrogenase/oxidase, N-terminal domain"/>
    <property type="match status" value="1"/>
</dbReference>
<dbReference type="Pfam" id="PF02770">
    <property type="entry name" value="Acyl-CoA_dh_M"/>
    <property type="match status" value="1"/>
</dbReference>
<gene>
    <name evidence="10" type="primary">acd</name>
    <name evidence="10" type="ORF">GCM10011588_27940</name>
</gene>
<comment type="similarity">
    <text evidence="2 6">Belongs to the acyl-CoA dehydrogenase family.</text>
</comment>
<organism evidence="10 11">
    <name type="scientific">Nocardia jinanensis</name>
    <dbReference type="NCBI Taxonomy" id="382504"/>
    <lineage>
        <taxon>Bacteria</taxon>
        <taxon>Bacillati</taxon>
        <taxon>Actinomycetota</taxon>
        <taxon>Actinomycetes</taxon>
        <taxon>Mycobacteriales</taxon>
        <taxon>Nocardiaceae</taxon>
        <taxon>Nocardia</taxon>
    </lineage>
</organism>
<dbReference type="CDD" id="cd00567">
    <property type="entry name" value="ACAD"/>
    <property type="match status" value="1"/>
</dbReference>
<evidence type="ECO:0000256" key="6">
    <source>
        <dbReference type="RuleBase" id="RU362125"/>
    </source>
</evidence>
<dbReference type="PANTHER" id="PTHR43884">
    <property type="entry name" value="ACYL-COA DEHYDROGENASE"/>
    <property type="match status" value="1"/>
</dbReference>
<comment type="caution">
    <text evidence="10">The sequence shown here is derived from an EMBL/GenBank/DDBJ whole genome shotgun (WGS) entry which is preliminary data.</text>
</comment>
<dbReference type="InterPro" id="IPR013786">
    <property type="entry name" value="AcylCoA_DH/ox_N"/>
</dbReference>
<dbReference type="InterPro" id="IPR037069">
    <property type="entry name" value="AcylCoA_DH/ox_N_sf"/>
</dbReference>
<dbReference type="SUPFAM" id="SSF56645">
    <property type="entry name" value="Acyl-CoA dehydrogenase NM domain-like"/>
    <property type="match status" value="1"/>
</dbReference>
<evidence type="ECO:0000256" key="5">
    <source>
        <dbReference type="ARBA" id="ARBA00023002"/>
    </source>
</evidence>
<keyword evidence="3 6" id="KW-0285">Flavoprotein</keyword>
<evidence type="ECO:0000313" key="11">
    <source>
        <dbReference type="Proteomes" id="UP000638263"/>
    </source>
</evidence>
<dbReference type="GO" id="GO:0050660">
    <property type="term" value="F:flavin adenine dinucleotide binding"/>
    <property type="evidence" value="ECO:0007669"/>
    <property type="project" value="InterPro"/>
</dbReference>
<evidence type="ECO:0000313" key="10">
    <source>
        <dbReference type="EMBL" id="GGL11945.1"/>
    </source>
</evidence>
<dbReference type="Pfam" id="PF00441">
    <property type="entry name" value="Acyl-CoA_dh_1"/>
    <property type="match status" value="1"/>
</dbReference>
<feature type="domain" description="Acyl-CoA dehydrogenase/oxidase C-terminal" evidence="7">
    <location>
        <begin position="236"/>
        <end position="367"/>
    </location>
</feature>
<protein>
    <submittedName>
        <fullName evidence="10">Acyl-CoA dehydrogenase</fullName>
    </submittedName>
</protein>
<dbReference type="InterPro" id="IPR009100">
    <property type="entry name" value="AcylCoA_DH/oxidase_NM_dom_sf"/>
</dbReference>
<dbReference type="Gene3D" id="1.20.140.10">
    <property type="entry name" value="Butyryl-CoA Dehydrogenase, subunit A, domain 3"/>
    <property type="match status" value="1"/>
</dbReference>
<comment type="cofactor">
    <cofactor evidence="1 6">
        <name>FAD</name>
        <dbReference type="ChEBI" id="CHEBI:57692"/>
    </cofactor>
</comment>
<feature type="domain" description="Acyl-CoA dehydrogenase/oxidase N-terminal" evidence="9">
    <location>
        <begin position="6"/>
        <end position="118"/>
    </location>
</feature>
<dbReference type="Pfam" id="PF02771">
    <property type="entry name" value="Acyl-CoA_dh_N"/>
    <property type="match status" value="1"/>
</dbReference>
<evidence type="ECO:0000256" key="2">
    <source>
        <dbReference type="ARBA" id="ARBA00009347"/>
    </source>
</evidence>
<reference evidence="10" key="2">
    <citation type="submission" date="2020-09" db="EMBL/GenBank/DDBJ databases">
        <authorList>
            <person name="Sun Q."/>
            <person name="Zhou Y."/>
        </authorList>
    </citation>
    <scope>NUCLEOTIDE SEQUENCE</scope>
    <source>
        <strain evidence="10">CGMCC 4.3508</strain>
    </source>
</reference>
<dbReference type="InterPro" id="IPR046373">
    <property type="entry name" value="Acyl-CoA_Oxase/DH_mid-dom_sf"/>
</dbReference>
<dbReference type="SUPFAM" id="SSF47203">
    <property type="entry name" value="Acyl-CoA dehydrogenase C-terminal domain-like"/>
    <property type="match status" value="1"/>
</dbReference>
<keyword evidence="4 6" id="KW-0274">FAD</keyword>
<dbReference type="InterPro" id="IPR036250">
    <property type="entry name" value="AcylCo_DH-like_C"/>
</dbReference>
<dbReference type="InterPro" id="IPR006091">
    <property type="entry name" value="Acyl-CoA_Oxase/DH_mid-dom"/>
</dbReference>
<dbReference type="Gene3D" id="2.40.110.10">
    <property type="entry name" value="Butyryl-CoA Dehydrogenase, subunit A, domain 2"/>
    <property type="match status" value="1"/>
</dbReference>
<name>A0A917RL05_9NOCA</name>
<sequence>MSAVFNEDQSELRRMVRAFCADYFSQEDIRRDIAGDPGFRTAIWQRMATELGLQGIAIAEEYGGSGAGQVELCVVIEELGRSLAPVPFLSTIAMSAALLSATGDRSAQSRLLPGIADGSQTVTVAHREPNPRSRASEITTEGTYRDGRWTLSGTKTHVVAADQSTVLLVSARTPDGLSLFEVDAAAPGVRITALDTLDLTRRQAAIDFQAAPATPVGTLGSARLPLSEMRLRLSAAVCAENTGGALRLLEESAGYANTREQFGKPIGSFQAIKQKIADMTLDIELARAAAYRVARAIDTRDDATAQEAAMAHALTSDTYISAAYDAIQIHGGIGFTWEHMAHLYFRRAKSNAALFGTPDEHRERAAQLLGL</sequence>
<reference evidence="10" key="1">
    <citation type="journal article" date="2014" name="Int. J. Syst. Evol. Microbiol.">
        <title>Complete genome sequence of Corynebacterium casei LMG S-19264T (=DSM 44701T), isolated from a smear-ripened cheese.</title>
        <authorList>
            <consortium name="US DOE Joint Genome Institute (JGI-PGF)"/>
            <person name="Walter F."/>
            <person name="Albersmeier A."/>
            <person name="Kalinowski J."/>
            <person name="Ruckert C."/>
        </authorList>
    </citation>
    <scope>NUCLEOTIDE SEQUENCE</scope>
    <source>
        <strain evidence="10">CGMCC 4.3508</strain>
    </source>
</reference>
<accession>A0A917RL05</accession>
<dbReference type="PANTHER" id="PTHR43884:SF20">
    <property type="entry name" value="ACYL-COA DEHYDROGENASE FADE28"/>
    <property type="match status" value="1"/>
</dbReference>
<dbReference type="RefSeq" id="WP_062997895.1">
    <property type="nucleotide sequence ID" value="NZ_BMMH01000005.1"/>
</dbReference>